<accession>A0A6J5LZ05</accession>
<sequence>MRVSIFDQYGALNSAPVFAAIRAGLEQIGIEYTSMDSSADVAVIWSLLWAGRMKPNQQIWDLFQSQGKPVIVAEVGMLRRGFTWKLSRVDRGVPYYGQELVPNRASQLGLDLKPWTNSGYNIVVACQRSDSEQWSGQPPTAAWLTETSKMIRRYTDKPIVIRPHPRQRITDIPGCVIESPQPIPGTYDSFDYNQCLRNAWAVINHNSGPGSQAILNGVPAFVGSSSLAAPVANLDLSQIENPLRPDRTQWIEKIAHTEWTTEEIQTGFPLQRLLLT</sequence>
<protein>
    <recommendedName>
        <fullName evidence="2">Capsule polysaccharide biosynthesis protein</fullName>
    </recommendedName>
</protein>
<gene>
    <name evidence="1" type="ORF">UFOVP328_299</name>
</gene>
<dbReference type="EMBL" id="LR796341">
    <property type="protein sequence ID" value="CAB4138106.1"/>
    <property type="molecule type" value="Genomic_DNA"/>
</dbReference>
<reference evidence="1" key="1">
    <citation type="submission" date="2020-04" db="EMBL/GenBank/DDBJ databases">
        <authorList>
            <person name="Chiriac C."/>
            <person name="Salcher M."/>
            <person name="Ghai R."/>
            <person name="Kavagutti S V."/>
        </authorList>
    </citation>
    <scope>NUCLEOTIDE SEQUENCE</scope>
</reference>
<evidence type="ECO:0008006" key="2">
    <source>
        <dbReference type="Google" id="ProtNLM"/>
    </source>
</evidence>
<organism evidence="1">
    <name type="scientific">uncultured Caudovirales phage</name>
    <dbReference type="NCBI Taxonomy" id="2100421"/>
    <lineage>
        <taxon>Viruses</taxon>
        <taxon>Duplodnaviria</taxon>
        <taxon>Heunggongvirae</taxon>
        <taxon>Uroviricota</taxon>
        <taxon>Caudoviricetes</taxon>
        <taxon>Peduoviridae</taxon>
        <taxon>Maltschvirus</taxon>
        <taxon>Maltschvirus maltsch</taxon>
    </lineage>
</organism>
<evidence type="ECO:0000313" key="1">
    <source>
        <dbReference type="EMBL" id="CAB4138106.1"/>
    </source>
</evidence>
<name>A0A6J5LZ05_9CAUD</name>
<proteinExistence type="predicted"/>